<protein>
    <submittedName>
        <fullName evidence="1">Uncharacterized protein</fullName>
    </submittedName>
</protein>
<reference evidence="1" key="1">
    <citation type="submission" date="2021-02" db="EMBL/GenBank/DDBJ databases">
        <authorList>
            <person name="Nowell W R."/>
        </authorList>
    </citation>
    <scope>NUCLEOTIDE SEQUENCE</scope>
</reference>
<evidence type="ECO:0000313" key="2">
    <source>
        <dbReference type="Proteomes" id="UP000676336"/>
    </source>
</evidence>
<accession>A0A8S3JSU9</accession>
<feature type="non-terminal residue" evidence="1">
    <location>
        <position position="1"/>
    </location>
</feature>
<dbReference type="Proteomes" id="UP000676336">
    <property type="component" value="Unassembled WGS sequence"/>
</dbReference>
<gene>
    <name evidence="1" type="ORF">SMN809_LOCUS81584</name>
</gene>
<dbReference type="GO" id="GO:0007264">
    <property type="term" value="P:small GTPase-mediated signal transduction"/>
    <property type="evidence" value="ECO:0007669"/>
    <property type="project" value="InterPro"/>
</dbReference>
<dbReference type="GO" id="GO:0005085">
    <property type="term" value="F:guanyl-nucleotide exchange factor activity"/>
    <property type="evidence" value="ECO:0007669"/>
    <property type="project" value="InterPro"/>
</dbReference>
<dbReference type="SUPFAM" id="SSF48366">
    <property type="entry name" value="Ras GEF"/>
    <property type="match status" value="1"/>
</dbReference>
<organism evidence="1 2">
    <name type="scientific">Rotaria magnacalcarata</name>
    <dbReference type="NCBI Taxonomy" id="392030"/>
    <lineage>
        <taxon>Eukaryota</taxon>
        <taxon>Metazoa</taxon>
        <taxon>Spiralia</taxon>
        <taxon>Gnathifera</taxon>
        <taxon>Rotifera</taxon>
        <taxon>Eurotatoria</taxon>
        <taxon>Bdelloidea</taxon>
        <taxon>Philodinida</taxon>
        <taxon>Philodinidae</taxon>
        <taxon>Rotaria</taxon>
    </lineage>
</organism>
<dbReference type="AlphaFoldDB" id="A0A8S3JSU9"/>
<proteinExistence type="predicted"/>
<dbReference type="InterPro" id="IPR023578">
    <property type="entry name" value="Ras_GEF_dom_sf"/>
</dbReference>
<evidence type="ECO:0000313" key="1">
    <source>
        <dbReference type="EMBL" id="CAF5219793.1"/>
    </source>
</evidence>
<name>A0A8S3JSU9_9BILA</name>
<feature type="non-terminal residue" evidence="1">
    <location>
        <position position="157"/>
    </location>
</feature>
<sequence>LDIPTCKVVPFFGTFLKDLRSILSSVPSIVVLCNRNTQKPIEAVADCQNQEHFLTRIGVGGLINTRKIELVHMVLKDVAMFHNRHRRQPLLKCCNDFNRMKLPSQTIVPDMKEKHSATVCVPSGDDLPQKVPKSKYNRHQSFPCASTTGTHYDACRT</sequence>
<dbReference type="EMBL" id="CAJOBI010348826">
    <property type="protein sequence ID" value="CAF5219793.1"/>
    <property type="molecule type" value="Genomic_DNA"/>
</dbReference>
<dbReference type="Gene3D" id="1.10.840.10">
    <property type="entry name" value="Ras guanine-nucleotide exchange factors catalytic domain"/>
    <property type="match status" value="1"/>
</dbReference>
<comment type="caution">
    <text evidence="1">The sequence shown here is derived from an EMBL/GenBank/DDBJ whole genome shotgun (WGS) entry which is preliminary data.</text>
</comment>
<dbReference type="InterPro" id="IPR036964">
    <property type="entry name" value="RASGEF_cat_dom_sf"/>
</dbReference>